<protein>
    <submittedName>
        <fullName evidence="5">ArsR/SmtB family transcription factor</fullName>
    </submittedName>
</protein>
<dbReference type="NCBIfam" id="NF033788">
    <property type="entry name" value="HTH_metalloreg"/>
    <property type="match status" value="1"/>
</dbReference>
<dbReference type="SUPFAM" id="SSF46785">
    <property type="entry name" value="Winged helix' DNA-binding domain"/>
    <property type="match status" value="1"/>
</dbReference>
<dbReference type="RefSeq" id="WP_377909906.1">
    <property type="nucleotide sequence ID" value="NZ_JBHSGK010000013.1"/>
</dbReference>
<keyword evidence="2" id="KW-0238">DNA-binding</keyword>
<dbReference type="CDD" id="cd00090">
    <property type="entry name" value="HTH_ARSR"/>
    <property type="match status" value="1"/>
</dbReference>
<evidence type="ECO:0000256" key="1">
    <source>
        <dbReference type="ARBA" id="ARBA00023015"/>
    </source>
</evidence>
<evidence type="ECO:0000256" key="2">
    <source>
        <dbReference type="ARBA" id="ARBA00023125"/>
    </source>
</evidence>
<sequence>MELPLSFSTTVDYAAYEKQFKALGDQKRLQILHLLCERGELCVCDLTELVHLPQSKLSYHVKLLLDAGLITREKRGTWNYYSANPETMNHLFSEELCCIFRPAP</sequence>
<dbReference type="EMBL" id="JBHSGK010000013">
    <property type="protein sequence ID" value="MFC4737305.1"/>
    <property type="molecule type" value="Genomic_DNA"/>
</dbReference>
<reference evidence="6" key="1">
    <citation type="journal article" date="2019" name="Int. J. Syst. Evol. Microbiol.">
        <title>The Global Catalogue of Microorganisms (GCM) 10K type strain sequencing project: providing services to taxonomists for standard genome sequencing and annotation.</title>
        <authorList>
            <consortium name="The Broad Institute Genomics Platform"/>
            <consortium name="The Broad Institute Genome Sequencing Center for Infectious Disease"/>
            <person name="Wu L."/>
            <person name="Ma J."/>
        </authorList>
    </citation>
    <scope>NUCLEOTIDE SEQUENCE [LARGE SCALE GENOMIC DNA]</scope>
    <source>
        <strain evidence="6">JCM 12165</strain>
    </source>
</reference>
<dbReference type="PANTHER" id="PTHR33154:SF18">
    <property type="entry name" value="ARSENICAL RESISTANCE OPERON REPRESSOR"/>
    <property type="match status" value="1"/>
</dbReference>
<dbReference type="InterPro" id="IPR036388">
    <property type="entry name" value="WH-like_DNA-bd_sf"/>
</dbReference>
<evidence type="ECO:0000259" key="4">
    <source>
        <dbReference type="PROSITE" id="PS50987"/>
    </source>
</evidence>
<name>A0ABV9NX86_9BACI</name>
<comment type="caution">
    <text evidence="5">The sequence shown here is derived from an EMBL/GenBank/DDBJ whole genome shotgun (WGS) entry which is preliminary data.</text>
</comment>
<keyword evidence="1" id="KW-0805">Transcription regulation</keyword>
<evidence type="ECO:0000313" key="5">
    <source>
        <dbReference type="EMBL" id="MFC4737305.1"/>
    </source>
</evidence>
<organism evidence="5 6">
    <name type="scientific">Bacillus daqingensis</name>
    <dbReference type="NCBI Taxonomy" id="872396"/>
    <lineage>
        <taxon>Bacteria</taxon>
        <taxon>Bacillati</taxon>
        <taxon>Bacillota</taxon>
        <taxon>Bacilli</taxon>
        <taxon>Bacillales</taxon>
        <taxon>Bacillaceae</taxon>
        <taxon>Bacillus</taxon>
    </lineage>
</organism>
<accession>A0ABV9NX86</accession>
<gene>
    <name evidence="5" type="ORF">ACFO4L_11955</name>
</gene>
<dbReference type="PROSITE" id="PS50987">
    <property type="entry name" value="HTH_ARSR_2"/>
    <property type="match status" value="1"/>
</dbReference>
<evidence type="ECO:0000256" key="3">
    <source>
        <dbReference type="ARBA" id="ARBA00023163"/>
    </source>
</evidence>
<feature type="domain" description="HTH arsR-type" evidence="4">
    <location>
        <begin position="8"/>
        <end position="103"/>
    </location>
</feature>
<dbReference type="SMART" id="SM00418">
    <property type="entry name" value="HTH_ARSR"/>
    <property type="match status" value="1"/>
</dbReference>
<evidence type="ECO:0000313" key="6">
    <source>
        <dbReference type="Proteomes" id="UP001595896"/>
    </source>
</evidence>
<dbReference type="Proteomes" id="UP001595896">
    <property type="component" value="Unassembled WGS sequence"/>
</dbReference>
<dbReference type="Gene3D" id="1.10.10.10">
    <property type="entry name" value="Winged helix-like DNA-binding domain superfamily/Winged helix DNA-binding domain"/>
    <property type="match status" value="1"/>
</dbReference>
<dbReference type="InterPro" id="IPR011991">
    <property type="entry name" value="ArsR-like_HTH"/>
</dbReference>
<dbReference type="PRINTS" id="PR00778">
    <property type="entry name" value="HTHARSR"/>
</dbReference>
<proteinExistence type="predicted"/>
<dbReference type="Pfam" id="PF01022">
    <property type="entry name" value="HTH_5"/>
    <property type="match status" value="1"/>
</dbReference>
<keyword evidence="3" id="KW-0804">Transcription</keyword>
<dbReference type="InterPro" id="IPR036390">
    <property type="entry name" value="WH_DNA-bd_sf"/>
</dbReference>
<keyword evidence="6" id="KW-1185">Reference proteome</keyword>
<dbReference type="PANTHER" id="PTHR33154">
    <property type="entry name" value="TRANSCRIPTIONAL REGULATOR, ARSR FAMILY"/>
    <property type="match status" value="1"/>
</dbReference>
<dbReference type="InterPro" id="IPR051081">
    <property type="entry name" value="HTH_MetalResp_TranReg"/>
</dbReference>
<dbReference type="InterPro" id="IPR001845">
    <property type="entry name" value="HTH_ArsR_DNA-bd_dom"/>
</dbReference>